<keyword evidence="2" id="KW-0472">Membrane</keyword>
<evidence type="ECO:0000313" key="4">
    <source>
        <dbReference type="EMBL" id="KAI0494892.1"/>
    </source>
</evidence>
<sequence>MLGIRVGTNRFNRVKGRPMLSEWESPRCTRSRSRRQRQLSMRRPPPQPIPAWLEFEGFPALDVVVLLFTIDVLISTILWIAPITGFGSRFVPDDADAASGLHHFYASYHFYNVYLCVFGFLPKPRNASISPPALSLLRSSLIELVLQQINLTLTPSIFGETLCFEVLKFPGGITVIPLQTSSIWERTKALFNFIISNSINHIQDNMKKLKDQQKVGG</sequence>
<evidence type="ECO:0000256" key="2">
    <source>
        <dbReference type="SAM" id="Phobius"/>
    </source>
</evidence>
<name>A0A8T3AGK1_DENNO</name>
<dbReference type="Pfam" id="PF23041">
    <property type="entry name" value="DUF7036"/>
    <property type="match status" value="1"/>
</dbReference>
<dbReference type="AlphaFoldDB" id="A0A8T3AGK1"/>
<dbReference type="OrthoDB" id="611787at2759"/>
<dbReference type="InterPro" id="IPR055464">
    <property type="entry name" value="DUF7036"/>
</dbReference>
<evidence type="ECO:0000256" key="1">
    <source>
        <dbReference type="SAM" id="MobiDB-lite"/>
    </source>
</evidence>
<protein>
    <recommendedName>
        <fullName evidence="3">DUF7036 domain-containing protein</fullName>
    </recommendedName>
</protein>
<feature type="transmembrane region" description="Helical" evidence="2">
    <location>
        <begin position="60"/>
        <end position="81"/>
    </location>
</feature>
<accession>A0A8T3AGK1</accession>
<keyword evidence="2" id="KW-0812">Transmembrane</keyword>
<proteinExistence type="predicted"/>
<gene>
    <name evidence="4" type="ORF">KFK09_025038</name>
</gene>
<evidence type="ECO:0000313" key="5">
    <source>
        <dbReference type="Proteomes" id="UP000829196"/>
    </source>
</evidence>
<dbReference type="PANTHER" id="PTHR33826:SF4">
    <property type="entry name" value="F20B24.21"/>
    <property type="match status" value="1"/>
</dbReference>
<feature type="region of interest" description="Disordered" evidence="1">
    <location>
        <begin position="25"/>
        <end position="44"/>
    </location>
</feature>
<dbReference type="PANTHER" id="PTHR33826">
    <property type="entry name" value="F20B24.21"/>
    <property type="match status" value="1"/>
</dbReference>
<dbReference type="Proteomes" id="UP000829196">
    <property type="component" value="Unassembled WGS sequence"/>
</dbReference>
<comment type="caution">
    <text evidence="4">The sequence shown here is derived from an EMBL/GenBank/DDBJ whole genome shotgun (WGS) entry which is preliminary data.</text>
</comment>
<organism evidence="4 5">
    <name type="scientific">Dendrobium nobile</name>
    <name type="common">Orchid</name>
    <dbReference type="NCBI Taxonomy" id="94219"/>
    <lineage>
        <taxon>Eukaryota</taxon>
        <taxon>Viridiplantae</taxon>
        <taxon>Streptophyta</taxon>
        <taxon>Embryophyta</taxon>
        <taxon>Tracheophyta</taxon>
        <taxon>Spermatophyta</taxon>
        <taxon>Magnoliopsida</taxon>
        <taxon>Liliopsida</taxon>
        <taxon>Asparagales</taxon>
        <taxon>Orchidaceae</taxon>
        <taxon>Epidendroideae</taxon>
        <taxon>Malaxideae</taxon>
        <taxon>Dendrobiinae</taxon>
        <taxon>Dendrobium</taxon>
    </lineage>
</organism>
<feature type="transmembrane region" description="Helical" evidence="2">
    <location>
        <begin position="101"/>
        <end position="121"/>
    </location>
</feature>
<reference evidence="4" key="1">
    <citation type="journal article" date="2022" name="Front. Genet.">
        <title>Chromosome-Scale Assembly of the Dendrobium nobile Genome Provides Insights Into the Molecular Mechanism of the Biosynthesis of the Medicinal Active Ingredient of Dendrobium.</title>
        <authorList>
            <person name="Xu Q."/>
            <person name="Niu S.-C."/>
            <person name="Li K.-L."/>
            <person name="Zheng P.-J."/>
            <person name="Zhang X.-J."/>
            <person name="Jia Y."/>
            <person name="Liu Y."/>
            <person name="Niu Y.-X."/>
            <person name="Yu L.-H."/>
            <person name="Chen D.-F."/>
            <person name="Zhang G.-Q."/>
        </authorList>
    </citation>
    <scope>NUCLEOTIDE SEQUENCE</scope>
    <source>
        <tissue evidence="4">Leaf</tissue>
    </source>
</reference>
<keyword evidence="5" id="KW-1185">Reference proteome</keyword>
<feature type="domain" description="DUF7036" evidence="3">
    <location>
        <begin position="115"/>
        <end position="159"/>
    </location>
</feature>
<keyword evidence="2" id="KW-1133">Transmembrane helix</keyword>
<dbReference type="EMBL" id="JAGYWB010000017">
    <property type="protein sequence ID" value="KAI0494892.1"/>
    <property type="molecule type" value="Genomic_DNA"/>
</dbReference>
<evidence type="ECO:0000259" key="3">
    <source>
        <dbReference type="Pfam" id="PF23041"/>
    </source>
</evidence>